<dbReference type="InterPro" id="IPR050469">
    <property type="entry name" value="Diguanylate_Cyclase"/>
</dbReference>
<comment type="cofactor">
    <cofactor evidence="1">
        <name>Mg(2+)</name>
        <dbReference type="ChEBI" id="CHEBI:18420"/>
    </cofactor>
</comment>
<dbReference type="PANTHER" id="PTHR45138:SF9">
    <property type="entry name" value="DIGUANYLATE CYCLASE DGCM-RELATED"/>
    <property type="match status" value="1"/>
</dbReference>
<dbReference type="SUPFAM" id="SSF75011">
    <property type="entry name" value="3-carboxy-cis,cis-mucoante lactonizing enzyme"/>
    <property type="match status" value="1"/>
</dbReference>
<gene>
    <name evidence="7" type="ORF">IP93_01824</name>
</gene>
<evidence type="ECO:0000313" key="8">
    <source>
        <dbReference type="Proteomes" id="UP000316471"/>
    </source>
</evidence>
<reference evidence="7 8" key="1">
    <citation type="journal article" date="2015" name="Stand. Genomic Sci.">
        <title>Genomic Encyclopedia of Bacterial and Archaeal Type Strains, Phase III: the genomes of soil and plant-associated and newly described type strains.</title>
        <authorList>
            <person name="Whitman W.B."/>
            <person name="Woyke T."/>
            <person name="Klenk H.P."/>
            <person name="Zhou Y."/>
            <person name="Lilburn T.G."/>
            <person name="Beck B.J."/>
            <person name="De Vos P."/>
            <person name="Vandamme P."/>
            <person name="Eisen J.A."/>
            <person name="Garrity G."/>
            <person name="Hugenholtz P."/>
            <person name="Kyrpides N.C."/>
        </authorList>
    </citation>
    <scope>NUCLEOTIDE SEQUENCE [LARGE SCALE GENOMIC DNA]</scope>
    <source>
        <strain evidence="7 8">CGMCC 1.10136</strain>
    </source>
</reference>
<evidence type="ECO:0000256" key="4">
    <source>
        <dbReference type="SAM" id="Coils"/>
    </source>
</evidence>
<keyword evidence="4" id="KW-0175">Coiled coil</keyword>
<dbReference type="EC" id="2.7.7.65" evidence="2"/>
<keyword evidence="5" id="KW-0472">Membrane</keyword>
<dbReference type="FunFam" id="3.30.70.270:FF:000001">
    <property type="entry name" value="Diguanylate cyclase domain protein"/>
    <property type="match status" value="1"/>
</dbReference>
<dbReference type="GO" id="GO:1902201">
    <property type="term" value="P:negative regulation of bacterial-type flagellum-dependent cell motility"/>
    <property type="evidence" value="ECO:0007669"/>
    <property type="project" value="TreeGrafter"/>
</dbReference>
<dbReference type="InterPro" id="IPR015943">
    <property type="entry name" value="WD40/YVTN_repeat-like_dom_sf"/>
</dbReference>
<dbReference type="GO" id="GO:0052621">
    <property type="term" value="F:diguanylate cyclase activity"/>
    <property type="evidence" value="ECO:0007669"/>
    <property type="project" value="UniProtKB-EC"/>
</dbReference>
<feature type="transmembrane region" description="Helical" evidence="5">
    <location>
        <begin position="811"/>
        <end position="832"/>
    </location>
</feature>
<keyword evidence="5" id="KW-0812">Transmembrane</keyword>
<proteinExistence type="predicted"/>
<dbReference type="CDD" id="cd01949">
    <property type="entry name" value="GGDEF"/>
    <property type="match status" value="1"/>
</dbReference>
<dbReference type="NCBIfam" id="TIGR00254">
    <property type="entry name" value="GGDEF"/>
    <property type="match status" value="1"/>
</dbReference>
<keyword evidence="8" id="KW-1185">Reference proteome</keyword>
<comment type="caution">
    <text evidence="7">The sequence shown here is derived from an EMBL/GenBank/DDBJ whole genome shotgun (WGS) entry which is preliminary data.</text>
</comment>
<dbReference type="SMART" id="SM00267">
    <property type="entry name" value="GGDEF"/>
    <property type="match status" value="1"/>
</dbReference>
<evidence type="ECO:0000256" key="5">
    <source>
        <dbReference type="SAM" id="Phobius"/>
    </source>
</evidence>
<comment type="catalytic activity">
    <reaction evidence="3">
        <text>2 GTP = 3',3'-c-di-GMP + 2 diphosphate</text>
        <dbReference type="Rhea" id="RHEA:24898"/>
        <dbReference type="ChEBI" id="CHEBI:33019"/>
        <dbReference type="ChEBI" id="CHEBI:37565"/>
        <dbReference type="ChEBI" id="CHEBI:58805"/>
        <dbReference type="EC" id="2.7.7.65"/>
    </reaction>
</comment>
<evidence type="ECO:0000313" key="7">
    <source>
        <dbReference type="EMBL" id="TWI10247.1"/>
    </source>
</evidence>
<evidence type="ECO:0000256" key="2">
    <source>
        <dbReference type="ARBA" id="ARBA00012528"/>
    </source>
</evidence>
<dbReference type="GO" id="GO:0043709">
    <property type="term" value="P:cell adhesion involved in single-species biofilm formation"/>
    <property type="evidence" value="ECO:0007669"/>
    <property type="project" value="TreeGrafter"/>
</dbReference>
<evidence type="ECO:0000256" key="1">
    <source>
        <dbReference type="ARBA" id="ARBA00001946"/>
    </source>
</evidence>
<dbReference type="SUPFAM" id="SSF55073">
    <property type="entry name" value="Nucleotide cyclase"/>
    <property type="match status" value="1"/>
</dbReference>
<dbReference type="InterPro" id="IPR013783">
    <property type="entry name" value="Ig-like_fold"/>
</dbReference>
<organism evidence="7 8">
    <name type="scientific">Aerolutibacter ruishenii</name>
    <dbReference type="NCBI Taxonomy" id="686800"/>
    <lineage>
        <taxon>Bacteria</taxon>
        <taxon>Pseudomonadati</taxon>
        <taxon>Pseudomonadota</taxon>
        <taxon>Gammaproteobacteria</taxon>
        <taxon>Lysobacterales</taxon>
        <taxon>Lysobacteraceae</taxon>
        <taxon>Aerolutibacter</taxon>
    </lineage>
</organism>
<evidence type="ECO:0000256" key="3">
    <source>
        <dbReference type="ARBA" id="ARBA00034247"/>
    </source>
</evidence>
<dbReference type="EMBL" id="VLKP01000007">
    <property type="protein sequence ID" value="TWI10247.1"/>
    <property type="molecule type" value="Genomic_DNA"/>
</dbReference>
<dbReference type="Gene3D" id="2.130.10.10">
    <property type="entry name" value="YVTN repeat-like/Quinoprotein amine dehydrogenase"/>
    <property type="match status" value="1"/>
</dbReference>
<dbReference type="GO" id="GO:0005886">
    <property type="term" value="C:plasma membrane"/>
    <property type="evidence" value="ECO:0007669"/>
    <property type="project" value="TreeGrafter"/>
</dbReference>
<protein>
    <recommendedName>
        <fullName evidence="2">diguanylate cyclase</fullName>
        <ecNumber evidence="2">2.7.7.65</ecNumber>
    </recommendedName>
</protein>
<dbReference type="PANTHER" id="PTHR45138">
    <property type="entry name" value="REGULATORY COMPONENTS OF SENSORY TRANSDUCTION SYSTEM"/>
    <property type="match status" value="1"/>
</dbReference>
<dbReference type="PROSITE" id="PS50887">
    <property type="entry name" value="GGDEF"/>
    <property type="match status" value="1"/>
</dbReference>
<feature type="coiled-coil region" evidence="4">
    <location>
        <begin position="844"/>
        <end position="871"/>
    </location>
</feature>
<dbReference type="AlphaFoldDB" id="A0A562LRI5"/>
<dbReference type="Pfam" id="PF00990">
    <property type="entry name" value="GGDEF"/>
    <property type="match status" value="1"/>
</dbReference>
<name>A0A562LRI5_9GAMM</name>
<evidence type="ECO:0000259" key="6">
    <source>
        <dbReference type="PROSITE" id="PS50887"/>
    </source>
</evidence>
<dbReference type="InterPro" id="IPR000160">
    <property type="entry name" value="GGDEF_dom"/>
</dbReference>
<dbReference type="Gene3D" id="3.30.70.270">
    <property type="match status" value="1"/>
</dbReference>
<keyword evidence="5" id="KW-1133">Transmembrane helix</keyword>
<feature type="domain" description="GGDEF" evidence="6">
    <location>
        <begin position="899"/>
        <end position="1027"/>
    </location>
</feature>
<sequence length="1035" mass="113903">MFGGTCICRLHVQGDLVRVAGPAVDAGTALRSDGQAPHVVPGVFRGRALLNRFVQWMACLALSLGLSGVALAQASEPVSRLVSERLPGAPLSRQFSTGDFDASPRHMALASDAEGRLLVGNLDGLLRFDGESWRLFELPGQQPVRAIAKGADGRLYVGSFDTFGWMEPDTGGGLVYRELMGAVGLQGKDRNVGVVWEVLPTPTGVYFQTEHALHFLPYGGGRGRTWPLPDNSRAFYVDGEVLYTRIEGQGFSRFVDGRFVVEPGGGQFATRSLPAMFPRKGWRLLVGEDGFYRSDARGITRLGAPGPAAFADEGAYVAVELRDGTLMVGTNSGELFRYERDLTLRQRIRIGNFGILALGTDSEDGLWVATEAGLHRLSIPSPWSVIGSAQGVQGRAHDFEWFDGALWLATSRGIGRLTRDAAGDYAYARKDWVSYESYSLLATTAGLLAGHREGIILLRKGAQRAEVLLRSDAGIYVIQASRHDPSLVFALGGQALYLLRPAGSGWEVWREIPTGTLSPWSMEELEPGELWFGDSRGAPQRWRLDLSTGRLRDRTVMGPEHGIDADSTGGSNVYLLDERVHAVVAGRDFMFDGRGFAPFTEAPFSLIDRPKELTVRETPLGAYAFTSRQLWHRARAGHPWTQVLLPADVAGGYGTVRVTADGVLRISTWKGLVQYDPTERSSAQRRLRVTVESVSARHVRTGNASDAARNAAATFTPLALPGQDGRLLQVPAGQGLVLRFSMVSMEAGAQFRYRLPGVAADWTPWGDAVLSVRPLPAGTYRLEVEGRSRAGREAQPLRLEFQVMPFWYETWWARALAVVTAVLLITGLVVLLSRLRTRQYLAANRELEQRVAERTRALEKANRQLTELATEDPLTGLCNRRVLETGLRREWNRCMDNSQPLSALMIDVDHFKKFNDDHGHLEGDHTLRQVAQLLRRHHDEERELLARYGGEEFSLLLPGVDPAQARVRAEALRETVANSPLGVTVSIGVAGFVPGRHTERDRLLRLADDALYRAKRAGRNRVEVDTSLDRSPGKV</sequence>
<dbReference type="InterPro" id="IPR043128">
    <property type="entry name" value="Rev_trsase/Diguanyl_cyclase"/>
</dbReference>
<dbReference type="Proteomes" id="UP000316471">
    <property type="component" value="Unassembled WGS sequence"/>
</dbReference>
<accession>A0A562LRI5</accession>
<dbReference type="Gene3D" id="2.60.40.10">
    <property type="entry name" value="Immunoglobulins"/>
    <property type="match status" value="1"/>
</dbReference>
<dbReference type="InterPro" id="IPR029787">
    <property type="entry name" value="Nucleotide_cyclase"/>
</dbReference>